<comment type="caution">
    <text evidence="1">The sequence shown here is derived from an EMBL/GenBank/DDBJ whole genome shotgun (WGS) entry which is preliminary data.</text>
</comment>
<dbReference type="InterPro" id="IPR017034">
    <property type="entry name" value="Abi_system_AbiD/AbiF"/>
</dbReference>
<evidence type="ECO:0000313" key="1">
    <source>
        <dbReference type="EMBL" id="KRK73196.1"/>
    </source>
</evidence>
<evidence type="ECO:0008006" key="3">
    <source>
        <dbReference type="Google" id="ProtNLM"/>
    </source>
</evidence>
<dbReference type="STRING" id="1291734.FD02_GL001052"/>
<dbReference type="Proteomes" id="UP000051804">
    <property type="component" value="Unassembled WGS sequence"/>
</dbReference>
<keyword evidence="2" id="KW-1185">Reference proteome</keyword>
<name>A0A0R1JPU0_9LACO</name>
<dbReference type="EMBL" id="AZDJ01000013">
    <property type="protein sequence ID" value="KRK73196.1"/>
    <property type="molecule type" value="Genomic_DNA"/>
</dbReference>
<dbReference type="AlphaFoldDB" id="A0A0R1JPU0"/>
<dbReference type="RefSeq" id="WP_056950367.1">
    <property type="nucleotide sequence ID" value="NZ_AZDJ01000013.1"/>
</dbReference>
<dbReference type="PIRSF" id="PIRSF034934">
    <property type="entry name" value="AbiF_AbiD"/>
    <property type="match status" value="1"/>
</dbReference>
<organism evidence="1 2">
    <name type="scientific">Lacticaseibacillus nasuensis JCM 17158</name>
    <dbReference type="NCBI Taxonomy" id="1291734"/>
    <lineage>
        <taxon>Bacteria</taxon>
        <taxon>Bacillati</taxon>
        <taxon>Bacillota</taxon>
        <taxon>Bacilli</taxon>
        <taxon>Lactobacillales</taxon>
        <taxon>Lactobacillaceae</taxon>
        <taxon>Lacticaseibacillus</taxon>
    </lineage>
</organism>
<proteinExistence type="predicted"/>
<gene>
    <name evidence="1" type="ORF">FD02_GL001052</name>
</gene>
<sequence length="310" mass="35683">MKPEKLTPEEQRSRFERRGIYFPTRDHERDANKIQEIGYYKLKEFAYPFSTTDTSGEISYHGLKFNRLLVRYYQDKNFRIFMLHGIEDIEVRLNSVVAYRLGYKYGGFGYLDFKNWVDRNRPRFEIEKEQFYFKKGLLSKVKRSSLPDIKKPSNINSDGFPTVWTMVDALTFGDTLHLIDLMSPGNLRAISAKFGCTSTEFVSWMGCMNFIRNACVHNSDLIDIKLKTKPTPPDVYKDSIQTAPGGYSNGIAIAVYILKYLMHFVNPNYNFHNIKETLGNIIGGDDSVANALGFASHESTALLREPLLDD</sequence>
<dbReference type="InterPro" id="IPR011664">
    <property type="entry name" value="Abi_system_AbiD/AbiF-like"/>
</dbReference>
<protein>
    <recommendedName>
        <fullName evidence="3">Abortive infection bacteriophage resistance protein</fullName>
    </recommendedName>
</protein>
<evidence type="ECO:0000313" key="2">
    <source>
        <dbReference type="Proteomes" id="UP000051804"/>
    </source>
</evidence>
<reference evidence="1 2" key="1">
    <citation type="journal article" date="2015" name="Genome Announc.">
        <title>Expanding the biotechnology potential of lactobacilli through comparative genomics of 213 strains and associated genera.</title>
        <authorList>
            <person name="Sun Z."/>
            <person name="Harris H.M."/>
            <person name="McCann A."/>
            <person name="Guo C."/>
            <person name="Argimon S."/>
            <person name="Zhang W."/>
            <person name="Yang X."/>
            <person name="Jeffery I.B."/>
            <person name="Cooney J.C."/>
            <person name="Kagawa T.F."/>
            <person name="Liu W."/>
            <person name="Song Y."/>
            <person name="Salvetti E."/>
            <person name="Wrobel A."/>
            <person name="Rasinkangas P."/>
            <person name="Parkhill J."/>
            <person name="Rea M.C."/>
            <person name="O'Sullivan O."/>
            <person name="Ritari J."/>
            <person name="Douillard F.P."/>
            <person name="Paul Ross R."/>
            <person name="Yang R."/>
            <person name="Briner A.E."/>
            <person name="Felis G.E."/>
            <person name="de Vos W.M."/>
            <person name="Barrangou R."/>
            <person name="Klaenhammer T.R."/>
            <person name="Caufield P.W."/>
            <person name="Cui Y."/>
            <person name="Zhang H."/>
            <person name="O'Toole P.W."/>
        </authorList>
    </citation>
    <scope>NUCLEOTIDE SEQUENCE [LARGE SCALE GENOMIC DNA]</scope>
    <source>
        <strain evidence="1 2">JCM 17158</strain>
    </source>
</reference>
<dbReference type="OrthoDB" id="5363652at2"/>
<dbReference type="Pfam" id="PF07751">
    <property type="entry name" value="Abi_2"/>
    <property type="match status" value="1"/>
</dbReference>
<dbReference type="PATRIC" id="fig|1291734.4.peg.1082"/>
<accession>A0A0R1JPU0</accession>